<keyword evidence="2" id="KW-0812">Transmembrane</keyword>
<feature type="transmembrane region" description="Helical" evidence="2">
    <location>
        <begin position="447"/>
        <end position="467"/>
    </location>
</feature>
<dbReference type="InterPro" id="IPR002110">
    <property type="entry name" value="Ankyrin_rpt"/>
</dbReference>
<dbReference type="InterPro" id="IPR036770">
    <property type="entry name" value="Ankyrin_rpt-contain_sf"/>
</dbReference>
<dbReference type="PANTHER" id="PTHR24128:SF60">
    <property type="entry name" value="ALPHA-LATROTOXIN-LHE1A-LIKE"/>
    <property type="match status" value="1"/>
</dbReference>
<dbReference type="Proteomes" id="UP000323506">
    <property type="component" value="Chromosome D10"/>
</dbReference>
<organism evidence="3 4">
    <name type="scientific">Gossypium darwinii</name>
    <name type="common">Darwin's cotton</name>
    <name type="synonym">Gossypium barbadense var. darwinii</name>
    <dbReference type="NCBI Taxonomy" id="34276"/>
    <lineage>
        <taxon>Eukaryota</taxon>
        <taxon>Viridiplantae</taxon>
        <taxon>Streptophyta</taxon>
        <taxon>Embryophyta</taxon>
        <taxon>Tracheophyta</taxon>
        <taxon>Spermatophyta</taxon>
        <taxon>Magnoliopsida</taxon>
        <taxon>eudicotyledons</taxon>
        <taxon>Gunneridae</taxon>
        <taxon>Pentapetalae</taxon>
        <taxon>rosids</taxon>
        <taxon>malvids</taxon>
        <taxon>Malvales</taxon>
        <taxon>Malvaceae</taxon>
        <taxon>Malvoideae</taxon>
        <taxon>Gossypium</taxon>
    </lineage>
</organism>
<feature type="transmembrane region" description="Helical" evidence="2">
    <location>
        <begin position="521"/>
        <end position="540"/>
    </location>
</feature>
<feature type="transmembrane region" description="Helical" evidence="2">
    <location>
        <begin position="474"/>
        <end position="492"/>
    </location>
</feature>
<sequence>MYKWWLDACVFAEYRFYFLFYIVFWFFPFYVFLQISSALSNLKIYCLIYYPAPPPPPPRPPKRKKRKRKRKAMDQRIIEATQTGDINLLYELIANDPYVLQRIDDVPFFHTPLHVAASAGNIEFMMEIIKLKPSFARKLNQGGFSPLHLALQNDKIQAVHRLLRFDKGLVRVKGREDLTPLHHVVQTGNVDLLIKLLKVCPEAIEDVTVRVETVFHLAVKNDMFEAFQVMVGWLTRSSHESADRWEEELLSWADIDGNTVLHIAAIRNRPQMVEVLLEHMRRYQINAKNLEGLTALDIQSQYPWNERQADRIIGMLSKAGGLSGSLLPNNSISSTDIKSLKSKMSRFEKILKKAGRTKGMSHETRNTFLVVTVLIITSTYEACLNPPKMPDDSPCPSLKYQVSLSQDQPLNSHTFLHKTDRNTAPMPSPSAMDVSEKVDLVVESSTFWFFNSCTFCLAMLLITFLLLPHPFSGFILITLYLFGHSYFSLFHVSSWSFTQLYEISYETALGQYRLADSVNNLFAFVMHLIVPCQVLLYIAWDCMSRCTFV</sequence>
<evidence type="ECO:0000256" key="1">
    <source>
        <dbReference type="PROSITE-ProRule" id="PRU00023"/>
    </source>
</evidence>
<dbReference type="Pfam" id="PF12796">
    <property type="entry name" value="Ank_2"/>
    <property type="match status" value="1"/>
</dbReference>
<dbReference type="PROSITE" id="PS50297">
    <property type="entry name" value="ANK_REP_REGION"/>
    <property type="match status" value="1"/>
</dbReference>
<dbReference type="EMBL" id="CM017710">
    <property type="protein sequence ID" value="TYG51607.1"/>
    <property type="molecule type" value="Genomic_DNA"/>
</dbReference>
<keyword evidence="2" id="KW-1133">Transmembrane helix</keyword>
<feature type="transmembrane region" description="Helical" evidence="2">
    <location>
        <begin position="14"/>
        <end position="33"/>
    </location>
</feature>
<protein>
    <submittedName>
        <fullName evidence="3">Uncharacterized protein</fullName>
    </submittedName>
</protein>
<dbReference type="Gene3D" id="1.25.40.20">
    <property type="entry name" value="Ankyrin repeat-containing domain"/>
    <property type="match status" value="1"/>
</dbReference>
<evidence type="ECO:0000313" key="4">
    <source>
        <dbReference type="Proteomes" id="UP000323506"/>
    </source>
</evidence>
<evidence type="ECO:0000256" key="2">
    <source>
        <dbReference type="SAM" id="Phobius"/>
    </source>
</evidence>
<dbReference type="SUPFAM" id="SSF48403">
    <property type="entry name" value="Ankyrin repeat"/>
    <property type="match status" value="1"/>
</dbReference>
<dbReference type="AlphaFoldDB" id="A0A5D2B2G6"/>
<dbReference type="Pfam" id="PF13857">
    <property type="entry name" value="Ank_5"/>
    <property type="match status" value="1"/>
</dbReference>
<keyword evidence="1" id="KW-0040">ANK repeat</keyword>
<evidence type="ECO:0000313" key="3">
    <source>
        <dbReference type="EMBL" id="TYG51607.1"/>
    </source>
</evidence>
<dbReference type="SMART" id="SM00248">
    <property type="entry name" value="ANK"/>
    <property type="match status" value="4"/>
</dbReference>
<accession>A0A5D2B2G6</accession>
<proteinExistence type="predicted"/>
<dbReference type="PROSITE" id="PS50088">
    <property type="entry name" value="ANK_REPEAT"/>
    <property type="match status" value="1"/>
</dbReference>
<keyword evidence="4" id="KW-1185">Reference proteome</keyword>
<reference evidence="3 4" key="1">
    <citation type="submission" date="2019-06" db="EMBL/GenBank/DDBJ databases">
        <title>WGS assembly of Gossypium darwinii.</title>
        <authorList>
            <person name="Chen Z.J."/>
            <person name="Sreedasyam A."/>
            <person name="Ando A."/>
            <person name="Song Q."/>
            <person name="De L."/>
            <person name="Hulse-Kemp A."/>
            <person name="Ding M."/>
            <person name="Ye W."/>
            <person name="Kirkbride R."/>
            <person name="Jenkins J."/>
            <person name="Plott C."/>
            <person name="Lovell J."/>
            <person name="Lin Y.-M."/>
            <person name="Vaughn R."/>
            <person name="Liu B."/>
            <person name="Li W."/>
            <person name="Simpson S."/>
            <person name="Scheffler B."/>
            <person name="Saski C."/>
            <person name="Grover C."/>
            <person name="Hu G."/>
            <person name="Conover J."/>
            <person name="Carlson J."/>
            <person name="Shu S."/>
            <person name="Boston L."/>
            <person name="Williams M."/>
            <person name="Peterson D."/>
            <person name="Mcgee K."/>
            <person name="Jones D."/>
            <person name="Wendel J."/>
            <person name="Stelly D."/>
            <person name="Grimwood J."/>
            <person name="Schmutz J."/>
        </authorList>
    </citation>
    <scope>NUCLEOTIDE SEQUENCE [LARGE SCALE GENOMIC DNA]</scope>
    <source>
        <strain evidence="3">1808015.09</strain>
    </source>
</reference>
<feature type="repeat" description="ANK" evidence="1">
    <location>
        <begin position="256"/>
        <end position="279"/>
    </location>
</feature>
<dbReference type="PANTHER" id="PTHR24128">
    <property type="entry name" value="HOMEOBOX PROTEIN WARIAI"/>
    <property type="match status" value="1"/>
</dbReference>
<keyword evidence="2" id="KW-0472">Membrane</keyword>
<name>A0A5D2B2G6_GOSDA</name>
<gene>
    <name evidence="3" type="ORF">ES288_D10G272100v1</name>
</gene>